<dbReference type="PANTHER" id="PTHR14624:SF0">
    <property type="entry name" value="POLYPRENOL REDUCTASE"/>
    <property type="match status" value="1"/>
</dbReference>
<organism evidence="8 9">
    <name type="scientific">Canavalia gladiata</name>
    <name type="common">Sword bean</name>
    <name type="synonym">Dolichos gladiatus</name>
    <dbReference type="NCBI Taxonomy" id="3824"/>
    <lineage>
        <taxon>Eukaryota</taxon>
        <taxon>Viridiplantae</taxon>
        <taxon>Streptophyta</taxon>
        <taxon>Embryophyta</taxon>
        <taxon>Tracheophyta</taxon>
        <taxon>Spermatophyta</taxon>
        <taxon>Magnoliopsida</taxon>
        <taxon>eudicotyledons</taxon>
        <taxon>Gunneridae</taxon>
        <taxon>Pentapetalae</taxon>
        <taxon>rosids</taxon>
        <taxon>fabids</taxon>
        <taxon>Fabales</taxon>
        <taxon>Fabaceae</taxon>
        <taxon>Papilionoideae</taxon>
        <taxon>50 kb inversion clade</taxon>
        <taxon>NPAAA clade</taxon>
        <taxon>indigoferoid/millettioid clade</taxon>
        <taxon>Phaseoleae</taxon>
        <taxon>Canavalia</taxon>
    </lineage>
</organism>
<protein>
    <recommendedName>
        <fullName evidence="7">3-oxo-5-alpha-steroid 4-dehydrogenase C-terminal domain-containing protein</fullName>
    </recommendedName>
</protein>
<dbReference type="Pfam" id="PF02544">
    <property type="entry name" value="Steroid_dh"/>
    <property type="match status" value="1"/>
</dbReference>
<dbReference type="InterPro" id="IPR001104">
    <property type="entry name" value="3-oxo-5_a-steroid_4-DH_C"/>
</dbReference>
<dbReference type="GO" id="GO:0006488">
    <property type="term" value="P:dolichol-linked oligosaccharide biosynthetic process"/>
    <property type="evidence" value="ECO:0007669"/>
    <property type="project" value="InterPro"/>
</dbReference>
<feature type="transmembrane region" description="Helical" evidence="6">
    <location>
        <begin position="166"/>
        <end position="183"/>
    </location>
</feature>
<keyword evidence="5 6" id="KW-0472">Membrane</keyword>
<comment type="pathway">
    <text evidence="2">Protein modification; protein glycosylation.</text>
</comment>
<keyword evidence="3 6" id="KW-0812">Transmembrane</keyword>
<feature type="transmembrane region" description="Helical" evidence="6">
    <location>
        <begin position="69"/>
        <end position="92"/>
    </location>
</feature>
<evidence type="ECO:0000256" key="4">
    <source>
        <dbReference type="ARBA" id="ARBA00022989"/>
    </source>
</evidence>
<dbReference type="GO" id="GO:0005783">
    <property type="term" value="C:endoplasmic reticulum"/>
    <property type="evidence" value="ECO:0007669"/>
    <property type="project" value="TreeGrafter"/>
</dbReference>
<dbReference type="GO" id="GO:0016095">
    <property type="term" value="P:polyprenol catabolic process"/>
    <property type="evidence" value="ECO:0007669"/>
    <property type="project" value="TreeGrafter"/>
</dbReference>
<reference evidence="8 9" key="1">
    <citation type="submission" date="2024-01" db="EMBL/GenBank/DDBJ databases">
        <title>The genomes of 5 underutilized Papilionoideae crops provide insights into root nodulation and disease resistanc.</title>
        <authorList>
            <person name="Jiang F."/>
        </authorList>
    </citation>
    <scope>NUCLEOTIDE SEQUENCE [LARGE SCALE GENOMIC DNA]</scope>
    <source>
        <strain evidence="8">LVBAO_FW01</strain>
        <tissue evidence="8">Leaves</tissue>
    </source>
</reference>
<gene>
    <name evidence="8" type="ORF">VNO77_36047</name>
</gene>
<dbReference type="AlphaFoldDB" id="A0AAN9PW03"/>
<proteinExistence type="predicted"/>
<evidence type="ECO:0000256" key="5">
    <source>
        <dbReference type="ARBA" id="ARBA00023136"/>
    </source>
</evidence>
<evidence type="ECO:0000259" key="7">
    <source>
        <dbReference type="Pfam" id="PF02544"/>
    </source>
</evidence>
<evidence type="ECO:0000256" key="6">
    <source>
        <dbReference type="SAM" id="Phobius"/>
    </source>
</evidence>
<evidence type="ECO:0000256" key="2">
    <source>
        <dbReference type="ARBA" id="ARBA00004922"/>
    </source>
</evidence>
<evidence type="ECO:0000256" key="3">
    <source>
        <dbReference type="ARBA" id="ARBA00022692"/>
    </source>
</evidence>
<comment type="subcellular location">
    <subcellularLocation>
        <location evidence="1">Endomembrane system</location>
        <topology evidence="1">Multi-pass membrane protein</topology>
    </subcellularLocation>
</comment>
<evidence type="ECO:0000256" key="1">
    <source>
        <dbReference type="ARBA" id="ARBA00004127"/>
    </source>
</evidence>
<keyword evidence="4 6" id="KW-1133">Transmembrane helix</keyword>
<accession>A0AAN9PW03</accession>
<feature type="domain" description="3-oxo-5-alpha-steroid 4-dehydrogenase C-terminal" evidence="7">
    <location>
        <begin position="229"/>
        <end position="342"/>
    </location>
</feature>
<keyword evidence="9" id="KW-1185">Reference proteome</keyword>
<evidence type="ECO:0000313" key="8">
    <source>
        <dbReference type="EMBL" id="KAK7312287.1"/>
    </source>
</evidence>
<dbReference type="EMBL" id="JAYMYQ010000009">
    <property type="protein sequence ID" value="KAK7312287.1"/>
    <property type="molecule type" value="Genomic_DNA"/>
</dbReference>
<comment type="caution">
    <text evidence="8">The sequence shown here is derived from an EMBL/GenBank/DDBJ whole genome shotgun (WGS) entry which is preliminary data.</text>
</comment>
<sequence length="342" mass="39373">MVLLLHLQVMDLLLVQFLRVAWLAAILPIIIASIPTSNLRWLRRILSCFASRGKTIHSPSQKFTIPQRFFSHFYAVASVWTTFLLVATWIYAYRMVPLVAEPFPYSAITSYLTGGSAIRTGSSELRQRYVAWQAVFLLLLMDIHVLRRLFETVHVFNYSPSARMHIIGYLTGLFYYIAAPLSLCGDCAVEVFDFLSNLATEFIIKGKNQMPMPEVEFWQVINPLINLGWKHWIGAAIFLWGWIHQYQCHKILGSLRDSTRADEYVIPHGDWFEIVSSPHYLSEIVIYASFVVATGGTNLTIWLLFAFVVSNLSFAAVETHSWYRRKFEDYPNSRFAVIPFIL</sequence>
<dbReference type="GO" id="GO:0003865">
    <property type="term" value="F:3-oxo-5-alpha-steroid 4-dehydrogenase activity"/>
    <property type="evidence" value="ECO:0007669"/>
    <property type="project" value="TreeGrafter"/>
</dbReference>
<dbReference type="Proteomes" id="UP001367508">
    <property type="component" value="Unassembled WGS sequence"/>
</dbReference>
<name>A0AAN9PW03_CANGL</name>
<evidence type="ECO:0000313" key="9">
    <source>
        <dbReference type="Proteomes" id="UP001367508"/>
    </source>
</evidence>
<dbReference type="Gene3D" id="1.20.120.1630">
    <property type="match status" value="1"/>
</dbReference>
<dbReference type="InterPro" id="IPR039698">
    <property type="entry name" value="Dfg10/SRD5A3"/>
</dbReference>
<feature type="transmembrane region" description="Helical" evidence="6">
    <location>
        <begin position="12"/>
        <end position="34"/>
    </location>
</feature>
<dbReference type="PROSITE" id="PS50244">
    <property type="entry name" value="S5A_REDUCTASE"/>
    <property type="match status" value="1"/>
</dbReference>
<dbReference type="PANTHER" id="PTHR14624">
    <property type="entry name" value="DFG10 PROTEIN"/>
    <property type="match status" value="1"/>
</dbReference>
<feature type="transmembrane region" description="Helical" evidence="6">
    <location>
        <begin position="129"/>
        <end position="146"/>
    </location>
</feature>
<feature type="transmembrane region" description="Helical" evidence="6">
    <location>
        <begin position="284"/>
        <end position="317"/>
    </location>
</feature>